<keyword evidence="4" id="KW-0234">DNA repair</keyword>
<proteinExistence type="inferred from homology"/>
<keyword evidence="2" id="KW-0227">DNA damage</keyword>
<dbReference type="GeneID" id="38331103"/>
<dbReference type="GO" id="GO:0006281">
    <property type="term" value="P:DNA repair"/>
    <property type="evidence" value="ECO:0007669"/>
    <property type="project" value="UniProtKB-KW"/>
</dbReference>
<sequence>MLYFGKYLFKVNHYKIRALDIKYHKAVETFSMITWLEGKLLERWKKGARVGIVMNCNGIGYEVYVNHRDWECLPRLGERLALHTYMIIREKQWTLYGFANRYDRDLFGELISISGIGPQIAISLQSTLGHVLLVNAIVNGDLEMLSKAQGIGKRVAEKLSVELRSRLTAYCQSAQMTLSSEETCNNKSFIYKTLIIELESVLRSLGYENLEIQQAIKSTQVSSTLNENSDFDSWLREVLCTLDQQTI</sequence>
<dbReference type="SUPFAM" id="SSF50249">
    <property type="entry name" value="Nucleic acid-binding proteins"/>
    <property type="match status" value="1"/>
</dbReference>
<organism evidence="6">
    <name type="scientific">Paulinella micropora</name>
    <dbReference type="NCBI Taxonomy" id="1928728"/>
    <lineage>
        <taxon>Eukaryota</taxon>
        <taxon>Sar</taxon>
        <taxon>Rhizaria</taxon>
        <taxon>Cercozoa</taxon>
        <taxon>Imbricatea</taxon>
        <taxon>Silicofilosea</taxon>
        <taxon>Euglyphida</taxon>
        <taxon>Paulinellidae</taxon>
        <taxon>Paulinella</taxon>
    </lineage>
</organism>
<evidence type="ECO:0000256" key="2">
    <source>
        <dbReference type="ARBA" id="ARBA00022763"/>
    </source>
</evidence>
<keyword evidence="6" id="KW-0934">Plastid</keyword>
<dbReference type="AlphaFoldDB" id="A0A385HZV1"/>
<feature type="domain" description="DNA helicase Holliday junction RuvA type" evidence="5">
    <location>
        <begin position="32"/>
        <end position="97"/>
    </location>
</feature>
<dbReference type="Gene3D" id="2.40.50.140">
    <property type="entry name" value="Nucleic acid-binding proteins"/>
    <property type="match status" value="1"/>
</dbReference>
<dbReference type="GO" id="GO:0009378">
    <property type="term" value="F:four-way junction helicase activity"/>
    <property type="evidence" value="ECO:0007669"/>
    <property type="project" value="InterPro"/>
</dbReference>
<dbReference type="Gene3D" id="1.10.150.20">
    <property type="entry name" value="5' to 3' exonuclease, C-terminal subdomain"/>
    <property type="match status" value="1"/>
</dbReference>
<dbReference type="InterPro" id="IPR000085">
    <property type="entry name" value="RuvA"/>
</dbReference>
<keyword evidence="6" id="KW-0347">Helicase</keyword>
<dbReference type="InterPro" id="IPR012340">
    <property type="entry name" value="NA-bd_OB-fold"/>
</dbReference>
<accession>A0A385HZV1</accession>
<keyword evidence="6" id="KW-0547">Nucleotide-binding</keyword>
<evidence type="ECO:0000256" key="3">
    <source>
        <dbReference type="ARBA" id="ARBA00023125"/>
    </source>
</evidence>
<evidence type="ECO:0000313" key="6">
    <source>
        <dbReference type="EMBL" id="AXY63184.1"/>
    </source>
</evidence>
<evidence type="ECO:0000256" key="4">
    <source>
        <dbReference type="ARBA" id="ARBA00023204"/>
    </source>
</evidence>
<dbReference type="InterPro" id="IPR013849">
    <property type="entry name" value="DNA_helicase_Holl-junc_RuvA_I"/>
</dbReference>
<dbReference type="InterPro" id="IPR010994">
    <property type="entry name" value="RuvA_2-like"/>
</dbReference>
<evidence type="ECO:0000259" key="5">
    <source>
        <dbReference type="Pfam" id="PF01330"/>
    </source>
</evidence>
<dbReference type="GO" id="GO:0003677">
    <property type="term" value="F:DNA binding"/>
    <property type="evidence" value="ECO:0007669"/>
    <property type="project" value="UniProtKB-KW"/>
</dbReference>
<reference evidence="6" key="1">
    <citation type="submission" date="2018-02" db="EMBL/GenBank/DDBJ databases">
        <title>Genome reduction pattern in chromatophore genome of Paulinella.</title>
        <authorList>
            <person name="Lhee D."/>
            <person name="Yoon H.S."/>
        </authorList>
    </citation>
    <scope>NUCLEOTIDE SEQUENCE</scope>
    <source>
        <strain evidence="6">NZ27</strain>
    </source>
</reference>
<dbReference type="GO" id="GO:0005524">
    <property type="term" value="F:ATP binding"/>
    <property type="evidence" value="ECO:0007669"/>
    <property type="project" value="InterPro"/>
</dbReference>
<dbReference type="GO" id="GO:0006310">
    <property type="term" value="P:DNA recombination"/>
    <property type="evidence" value="ECO:0007669"/>
    <property type="project" value="InterPro"/>
</dbReference>
<geneLocation type="plastid" evidence="6"/>
<dbReference type="Pfam" id="PF14520">
    <property type="entry name" value="HHH_5"/>
    <property type="match status" value="1"/>
</dbReference>
<dbReference type="EMBL" id="MG976688">
    <property type="protein sequence ID" value="AXY63184.1"/>
    <property type="molecule type" value="Genomic_DNA"/>
</dbReference>
<dbReference type="NCBIfam" id="TIGR00084">
    <property type="entry name" value="ruvA"/>
    <property type="match status" value="1"/>
</dbReference>
<name>A0A385HZV1_9EUKA</name>
<protein>
    <submittedName>
        <fullName evidence="6">Putative holliday junction DNA helicase RuvA</fullName>
    </submittedName>
</protein>
<keyword evidence="6" id="KW-0067">ATP-binding</keyword>
<keyword evidence="6" id="KW-0378">Hydrolase</keyword>
<evidence type="ECO:0000256" key="1">
    <source>
        <dbReference type="ARBA" id="ARBA00022490"/>
    </source>
</evidence>
<gene>
    <name evidence="6" type="primary">ruvA</name>
    <name evidence="6" type="ORF">PMNZ_231</name>
</gene>
<keyword evidence="1" id="KW-0963">Cytoplasm</keyword>
<dbReference type="RefSeq" id="YP_009530495.1">
    <property type="nucleotide sequence ID" value="NC_039737.1"/>
</dbReference>
<dbReference type="HAMAP" id="MF_00031">
    <property type="entry name" value="DNA_HJ_migration_RuvA"/>
    <property type="match status" value="1"/>
</dbReference>
<dbReference type="Pfam" id="PF01330">
    <property type="entry name" value="RuvA_N"/>
    <property type="match status" value="1"/>
</dbReference>
<dbReference type="SUPFAM" id="SSF47781">
    <property type="entry name" value="RuvA domain 2-like"/>
    <property type="match status" value="1"/>
</dbReference>
<keyword evidence="3" id="KW-0238">DNA-binding</keyword>